<evidence type="ECO:0000256" key="2">
    <source>
        <dbReference type="ARBA" id="ARBA00022747"/>
    </source>
</evidence>
<dbReference type="SUPFAM" id="SSF116734">
    <property type="entry name" value="DNA methylase specificity domain"/>
    <property type="match status" value="2"/>
</dbReference>
<gene>
    <name evidence="5" type="ORF">P9H32_11150</name>
</gene>
<dbReference type="EC" id="3.1.21.-" evidence="5"/>
<dbReference type="RefSeq" id="WP_322608968.1">
    <property type="nucleotide sequence ID" value="NZ_JARVCO010000010.1"/>
</dbReference>
<evidence type="ECO:0000256" key="3">
    <source>
        <dbReference type="ARBA" id="ARBA00023125"/>
    </source>
</evidence>
<dbReference type="PANTHER" id="PTHR30408:SF13">
    <property type="entry name" value="TYPE I RESTRICTION ENZYME HINDI SPECIFICITY SUBUNIT"/>
    <property type="match status" value="1"/>
</dbReference>
<dbReference type="PANTHER" id="PTHR30408">
    <property type="entry name" value="TYPE-1 RESTRICTION ENZYME ECOKI SPECIFICITY PROTEIN"/>
    <property type="match status" value="1"/>
</dbReference>
<keyword evidence="3" id="KW-0238">DNA-binding</keyword>
<keyword evidence="5" id="KW-0378">Hydrolase</keyword>
<proteinExistence type="inferred from homology"/>
<dbReference type="Gene3D" id="1.10.287.1120">
    <property type="entry name" value="Bipartite methylase S protein"/>
    <property type="match status" value="1"/>
</dbReference>
<comment type="caution">
    <text evidence="5">The sequence shown here is derived from an EMBL/GenBank/DDBJ whole genome shotgun (WGS) entry which is preliminary data.</text>
</comment>
<dbReference type="GO" id="GO:0004519">
    <property type="term" value="F:endonuclease activity"/>
    <property type="evidence" value="ECO:0007669"/>
    <property type="project" value="UniProtKB-KW"/>
</dbReference>
<reference evidence="5 6" key="1">
    <citation type="journal article" date="2024" name="Appl. Environ. Microbiol.">
        <title>Pontiella agarivorans sp. nov., a novel marine anaerobic bacterium capable of degrading macroalgal polysaccharides and fixing nitrogen.</title>
        <authorList>
            <person name="Liu N."/>
            <person name="Kivenson V."/>
            <person name="Peng X."/>
            <person name="Cui Z."/>
            <person name="Lankiewicz T.S."/>
            <person name="Gosselin K.M."/>
            <person name="English C.J."/>
            <person name="Blair E.M."/>
            <person name="O'Malley M.A."/>
            <person name="Valentine D.L."/>
        </authorList>
    </citation>
    <scope>NUCLEOTIDE SEQUENCE [LARGE SCALE GENOMIC DNA]</scope>
    <source>
        <strain evidence="5 6">NLcol2</strain>
    </source>
</reference>
<dbReference type="InterPro" id="IPR052021">
    <property type="entry name" value="Type-I_RS_S_subunit"/>
</dbReference>
<keyword evidence="5" id="KW-0255">Endonuclease</keyword>
<evidence type="ECO:0000313" key="6">
    <source>
        <dbReference type="Proteomes" id="UP001290861"/>
    </source>
</evidence>
<feature type="domain" description="Type I restriction modification DNA specificity" evidence="4">
    <location>
        <begin position="206"/>
        <end position="358"/>
    </location>
</feature>
<sequence>MKEANKVCTHIVDCINKTAPVVDFETPYKMIRTTNVKNGRINLDDARCVNEATFIKWNRRLTPQKKDIVLTREAPLGDVGLIRTSERVFLGQRTMLYRADPSILDQHFLYYTLQGPTLQAQLKTLGSGSTVEHVRVPDAEKLIIPFPPLPNQKKIAAILSAYDELIENNRRRIGLLEKMAEELYREWFVRFRFPNHQTTPFKKGIPQEWELVKIEKAFKFLGGGTPSKNKDAYWKDGKINWYTPSDITGSSGIFLSESKDKPNEEGLGNSSAKIFPANSIMMTSRATIGELGINRTEACTNQGFITCIPNEQYPLPYLFFWLKQSRDYFISLCGGATFPEISKGTFKRIEILTPPQDIIHQFKKLSMPIFDEIENLLLQNATLTRTKNALLPRLISGALSVEELEIAFPPGME</sequence>
<accession>A0ABU5MYB5</accession>
<protein>
    <submittedName>
        <fullName evidence="5">Restriction endonuclease subunit S</fullName>
        <ecNumber evidence="5">3.1.21.-</ecNumber>
    </submittedName>
</protein>
<dbReference type="EMBL" id="JARVCO010000010">
    <property type="protein sequence ID" value="MDZ8119180.1"/>
    <property type="molecule type" value="Genomic_DNA"/>
</dbReference>
<keyword evidence="5" id="KW-0540">Nuclease</keyword>
<keyword evidence="2" id="KW-0680">Restriction system</keyword>
<evidence type="ECO:0000259" key="4">
    <source>
        <dbReference type="Pfam" id="PF01420"/>
    </source>
</evidence>
<dbReference type="InterPro" id="IPR044946">
    <property type="entry name" value="Restrct_endonuc_typeI_TRD_sf"/>
</dbReference>
<dbReference type="CDD" id="cd17273">
    <property type="entry name" value="RMtype1_S_EcoJA69PI-TRD1-CR1_like"/>
    <property type="match status" value="1"/>
</dbReference>
<evidence type="ECO:0000313" key="5">
    <source>
        <dbReference type="EMBL" id="MDZ8119180.1"/>
    </source>
</evidence>
<dbReference type="InterPro" id="IPR000055">
    <property type="entry name" value="Restrct_endonuc_typeI_TRD"/>
</dbReference>
<evidence type="ECO:0000256" key="1">
    <source>
        <dbReference type="ARBA" id="ARBA00010923"/>
    </source>
</evidence>
<dbReference type="Pfam" id="PF01420">
    <property type="entry name" value="Methylase_S"/>
    <property type="match status" value="2"/>
</dbReference>
<name>A0ABU5MYB5_9BACT</name>
<dbReference type="Proteomes" id="UP001290861">
    <property type="component" value="Unassembled WGS sequence"/>
</dbReference>
<feature type="domain" description="Type I restriction modification DNA specificity" evidence="4">
    <location>
        <begin position="28"/>
        <end position="175"/>
    </location>
</feature>
<dbReference type="Gene3D" id="3.90.220.20">
    <property type="entry name" value="DNA methylase specificity domains"/>
    <property type="match status" value="2"/>
</dbReference>
<organism evidence="5 6">
    <name type="scientific">Pontiella agarivorans</name>
    <dbReference type="NCBI Taxonomy" id="3038953"/>
    <lineage>
        <taxon>Bacteria</taxon>
        <taxon>Pseudomonadati</taxon>
        <taxon>Kiritimatiellota</taxon>
        <taxon>Kiritimatiellia</taxon>
        <taxon>Kiritimatiellales</taxon>
        <taxon>Pontiellaceae</taxon>
        <taxon>Pontiella</taxon>
    </lineage>
</organism>
<dbReference type="GO" id="GO:0016787">
    <property type="term" value="F:hydrolase activity"/>
    <property type="evidence" value="ECO:0007669"/>
    <property type="project" value="UniProtKB-KW"/>
</dbReference>
<dbReference type="CDD" id="cd17246">
    <property type="entry name" value="RMtype1_S_SonII-TRD2-CR2_like"/>
    <property type="match status" value="1"/>
</dbReference>
<keyword evidence="6" id="KW-1185">Reference proteome</keyword>
<comment type="similarity">
    <text evidence="1">Belongs to the type-I restriction system S methylase family.</text>
</comment>